<feature type="domain" description="Major facilitator superfamily (MFS) profile" evidence="7">
    <location>
        <begin position="291"/>
        <end position="686"/>
    </location>
</feature>
<feature type="transmembrane region" description="Helical" evidence="6">
    <location>
        <begin position="388"/>
        <end position="410"/>
    </location>
</feature>
<proteinExistence type="predicted"/>
<evidence type="ECO:0000256" key="2">
    <source>
        <dbReference type="ARBA" id="ARBA00022475"/>
    </source>
</evidence>
<keyword evidence="2" id="KW-1003">Cell membrane</keyword>
<feature type="transmembrane region" description="Helical" evidence="6">
    <location>
        <begin position="293"/>
        <end position="313"/>
    </location>
</feature>
<dbReference type="Pfam" id="PF07690">
    <property type="entry name" value="MFS_1"/>
    <property type="match status" value="1"/>
</dbReference>
<evidence type="ECO:0000256" key="3">
    <source>
        <dbReference type="ARBA" id="ARBA00022692"/>
    </source>
</evidence>
<dbReference type="PROSITE" id="PS50885">
    <property type="entry name" value="HAMP"/>
    <property type="match status" value="1"/>
</dbReference>
<keyword evidence="3 6" id="KW-0812">Transmembrane</keyword>
<dbReference type="GO" id="GO:0005886">
    <property type="term" value="C:plasma membrane"/>
    <property type="evidence" value="ECO:0007669"/>
    <property type="project" value="UniProtKB-SubCell"/>
</dbReference>
<sequence length="693" mass="74520">MNNTLAKSISSRLLTLAVLLLLVMLAGFSIFSRSLFEPQILPELEKKAEKVGTYVLAQIDRAVEWGIPVDKLSGTDELFDDILADNKDIGFITITDLNGKRLHLRGTLSTTFDAGLAQITRDAVQAKAMTQGRLGTVFITKSLPIETDTGGIVGVLHVGARADFVSNQLEEVYYDLAIILLVAALFTFEILLYFVNASILRPIRDIHEMATRLADGYFGRPIAPKTRDELGRIGLRIDEAVASVRRRYEELAQAVTGWGADARAKVTGTLDKFEFAFPPKPAELHSSGQQGTALIRIAVFVFSLAEELTRTFLSVYIKQLFDPVPGLAMEVVIGAPIALFMLLWALAQPFAGVYSEKFGRRKVFLVGALLAALGLVASGLALTLVHLLIARSITAIGYAMVFISAQGFVIDNTTRETRAQGMAGYAGGILTAGVCGPAIGGILADQLGFRITFILSAGLAIAAAAMVYRAIQERPIMTQAERFSLKNLGLFIANPRFMGVVLFSAIPTKLALTALVFFLVPLYLNEQGISQSMIGRVLLLYWLAMIFVSPVASSLSDKFGNRKFFVVVGGVLAAVAGVVAVLNTSIWSMVIGLTVLGIAHGLVMTPQLALVTTLSHGQQTQKLSETTVLAMFRLMERIGNVIAPFVAGLLLARFGYAGAITGIGYILAGCAAICLLLFVAFREPSAPAHEGRA</sequence>
<dbReference type="GO" id="GO:0022857">
    <property type="term" value="F:transmembrane transporter activity"/>
    <property type="evidence" value="ECO:0007669"/>
    <property type="project" value="InterPro"/>
</dbReference>
<dbReference type="SUPFAM" id="SSF158472">
    <property type="entry name" value="HAMP domain-like"/>
    <property type="match status" value="1"/>
</dbReference>
<comment type="subcellular location">
    <subcellularLocation>
        <location evidence="1">Cell membrane</location>
        <topology evidence="1">Multi-pass membrane protein</topology>
    </subcellularLocation>
</comment>
<dbReference type="PROSITE" id="PS50850">
    <property type="entry name" value="MFS"/>
    <property type="match status" value="1"/>
</dbReference>
<feature type="transmembrane region" description="Helical" evidence="6">
    <location>
        <begin position="333"/>
        <end position="351"/>
    </location>
</feature>
<dbReference type="SMART" id="SM00304">
    <property type="entry name" value="HAMP"/>
    <property type="match status" value="1"/>
</dbReference>
<dbReference type="PANTHER" id="PTHR43124">
    <property type="entry name" value="PURINE EFFLUX PUMP PBUE"/>
    <property type="match status" value="1"/>
</dbReference>
<evidence type="ECO:0000256" key="1">
    <source>
        <dbReference type="ARBA" id="ARBA00004651"/>
    </source>
</evidence>
<dbReference type="AlphaFoldDB" id="A0A255XRP2"/>
<organism evidence="9 10">
    <name type="scientific">Elstera cyanobacteriorum</name>
    <dbReference type="NCBI Taxonomy" id="2022747"/>
    <lineage>
        <taxon>Bacteria</taxon>
        <taxon>Pseudomonadati</taxon>
        <taxon>Pseudomonadota</taxon>
        <taxon>Alphaproteobacteria</taxon>
        <taxon>Rhodospirillales</taxon>
        <taxon>Rhodospirillaceae</taxon>
        <taxon>Elstera</taxon>
    </lineage>
</organism>
<feature type="transmembrane region" description="Helical" evidence="6">
    <location>
        <begin position="533"/>
        <end position="552"/>
    </location>
</feature>
<dbReference type="EMBL" id="NOXS01000030">
    <property type="protein sequence ID" value="OYQ19677.1"/>
    <property type="molecule type" value="Genomic_DNA"/>
</dbReference>
<accession>A0A255XRP2</accession>
<feature type="transmembrane region" description="Helical" evidence="6">
    <location>
        <begin position="564"/>
        <end position="583"/>
    </location>
</feature>
<protein>
    <recommendedName>
        <fullName evidence="11">Major facilitator superfamily (MFS) profile domain-containing protein</fullName>
    </recommendedName>
</protein>
<feature type="transmembrane region" description="Helical" evidence="6">
    <location>
        <begin position="422"/>
        <end position="443"/>
    </location>
</feature>
<evidence type="ECO:0000256" key="4">
    <source>
        <dbReference type="ARBA" id="ARBA00022989"/>
    </source>
</evidence>
<evidence type="ECO:0008006" key="11">
    <source>
        <dbReference type="Google" id="ProtNLM"/>
    </source>
</evidence>
<keyword evidence="4 6" id="KW-1133">Transmembrane helix</keyword>
<dbReference type="SUPFAM" id="SSF103473">
    <property type="entry name" value="MFS general substrate transporter"/>
    <property type="match status" value="1"/>
</dbReference>
<dbReference type="InterPro" id="IPR005829">
    <property type="entry name" value="Sugar_transporter_CS"/>
</dbReference>
<feature type="domain" description="HAMP" evidence="8">
    <location>
        <begin position="197"/>
        <end position="249"/>
    </location>
</feature>
<dbReference type="Gene3D" id="1.20.1250.20">
    <property type="entry name" value="MFS general substrate transporter like domains"/>
    <property type="match status" value="1"/>
</dbReference>
<keyword evidence="5 6" id="KW-0472">Membrane</keyword>
<evidence type="ECO:0000259" key="8">
    <source>
        <dbReference type="PROSITE" id="PS50885"/>
    </source>
</evidence>
<evidence type="ECO:0000256" key="6">
    <source>
        <dbReference type="SAM" id="Phobius"/>
    </source>
</evidence>
<evidence type="ECO:0000313" key="9">
    <source>
        <dbReference type="EMBL" id="OYQ19677.1"/>
    </source>
</evidence>
<dbReference type="Proteomes" id="UP000216361">
    <property type="component" value="Unassembled WGS sequence"/>
</dbReference>
<feature type="transmembrane region" description="Helical" evidence="6">
    <location>
        <begin position="662"/>
        <end position="681"/>
    </location>
</feature>
<dbReference type="Gene3D" id="6.10.340.10">
    <property type="match status" value="1"/>
</dbReference>
<dbReference type="Pfam" id="PF00672">
    <property type="entry name" value="HAMP"/>
    <property type="match status" value="1"/>
</dbReference>
<feature type="transmembrane region" description="Helical" evidence="6">
    <location>
        <begin position="363"/>
        <end position="382"/>
    </location>
</feature>
<feature type="transmembrane region" description="Helical" evidence="6">
    <location>
        <begin position="589"/>
        <end position="617"/>
    </location>
</feature>
<dbReference type="InterPro" id="IPR011701">
    <property type="entry name" value="MFS"/>
</dbReference>
<comment type="caution">
    <text evidence="9">The sequence shown here is derived from an EMBL/GenBank/DDBJ whole genome shotgun (WGS) entry which is preliminary data.</text>
</comment>
<reference evidence="9 10" key="1">
    <citation type="submission" date="2017-07" db="EMBL/GenBank/DDBJ databases">
        <title>Elstera cyanobacteriorum sp. nov., a novel bacterium isolated from cyanobacterial aggregates in a eutrophic lake.</title>
        <authorList>
            <person name="Cai H."/>
        </authorList>
    </citation>
    <scope>NUCLEOTIDE SEQUENCE [LARGE SCALE GENOMIC DNA]</scope>
    <source>
        <strain evidence="9 10">TH019</strain>
    </source>
</reference>
<feature type="transmembrane region" description="Helical" evidence="6">
    <location>
        <begin position="449"/>
        <end position="468"/>
    </location>
</feature>
<keyword evidence="10" id="KW-1185">Reference proteome</keyword>
<dbReference type="GO" id="GO:0007165">
    <property type="term" value="P:signal transduction"/>
    <property type="evidence" value="ECO:0007669"/>
    <property type="project" value="InterPro"/>
</dbReference>
<dbReference type="InterPro" id="IPR003660">
    <property type="entry name" value="HAMP_dom"/>
</dbReference>
<dbReference type="PROSITE" id="PS00216">
    <property type="entry name" value="SUGAR_TRANSPORT_1"/>
    <property type="match status" value="1"/>
</dbReference>
<evidence type="ECO:0000256" key="5">
    <source>
        <dbReference type="ARBA" id="ARBA00023136"/>
    </source>
</evidence>
<gene>
    <name evidence="9" type="ORF">CHR90_06015</name>
</gene>
<dbReference type="CDD" id="cd06225">
    <property type="entry name" value="HAMP"/>
    <property type="match status" value="1"/>
</dbReference>
<feature type="transmembrane region" description="Helical" evidence="6">
    <location>
        <begin position="638"/>
        <end position="656"/>
    </location>
</feature>
<feature type="transmembrane region" description="Helical" evidence="6">
    <location>
        <begin position="497"/>
        <end position="521"/>
    </location>
</feature>
<feature type="transmembrane region" description="Helical" evidence="6">
    <location>
        <begin position="172"/>
        <end position="195"/>
    </location>
</feature>
<dbReference type="RefSeq" id="WP_094408096.1">
    <property type="nucleotide sequence ID" value="NZ_BMJZ01000006.1"/>
</dbReference>
<dbReference type="PANTHER" id="PTHR43124:SF3">
    <property type="entry name" value="CHLORAMPHENICOL EFFLUX PUMP RV0191"/>
    <property type="match status" value="1"/>
</dbReference>
<dbReference type="OrthoDB" id="7786710at2"/>
<evidence type="ECO:0000259" key="7">
    <source>
        <dbReference type="PROSITE" id="PS50850"/>
    </source>
</evidence>
<dbReference type="InterPro" id="IPR020846">
    <property type="entry name" value="MFS_dom"/>
</dbReference>
<evidence type="ECO:0000313" key="10">
    <source>
        <dbReference type="Proteomes" id="UP000216361"/>
    </source>
</evidence>
<name>A0A255XRP2_9PROT</name>
<dbReference type="InterPro" id="IPR050189">
    <property type="entry name" value="MFS_Efflux_Transporters"/>
</dbReference>
<dbReference type="InterPro" id="IPR036259">
    <property type="entry name" value="MFS_trans_sf"/>
</dbReference>